<proteinExistence type="predicted"/>
<evidence type="ECO:0000313" key="3">
    <source>
        <dbReference type="EMBL" id="QEG20912.1"/>
    </source>
</evidence>
<dbReference type="KEGG" id="mff:MFFC18_07630"/>
<feature type="signal peptide" evidence="1">
    <location>
        <begin position="1"/>
        <end position="35"/>
    </location>
</feature>
<dbReference type="InterPro" id="IPR011990">
    <property type="entry name" value="TPR-like_helical_dom_sf"/>
</dbReference>
<feature type="chain" id="PRO_5023102126" evidence="1">
    <location>
        <begin position="36"/>
        <end position="1017"/>
    </location>
</feature>
<evidence type="ECO:0000313" key="4">
    <source>
        <dbReference type="Proteomes" id="UP000322214"/>
    </source>
</evidence>
<dbReference type="Pfam" id="PF13174">
    <property type="entry name" value="TPR_6"/>
    <property type="match status" value="3"/>
</dbReference>
<feature type="domain" description="Ancillary SecYEG translocon subunit/Cell division coordinator CpoB TPR" evidence="2">
    <location>
        <begin position="583"/>
        <end position="661"/>
    </location>
</feature>
<evidence type="ECO:0000259" key="2">
    <source>
        <dbReference type="Pfam" id="PF09976"/>
    </source>
</evidence>
<keyword evidence="1" id="KW-0732">Signal</keyword>
<dbReference type="InterPro" id="IPR018704">
    <property type="entry name" value="SecYEG/CpoB_TPR"/>
</dbReference>
<dbReference type="Gene3D" id="1.25.40.10">
    <property type="entry name" value="Tetratricopeptide repeat domain"/>
    <property type="match status" value="7"/>
</dbReference>
<dbReference type="EMBL" id="CP042912">
    <property type="protein sequence ID" value="QEG20912.1"/>
    <property type="molecule type" value="Genomic_DNA"/>
</dbReference>
<accession>A0A5B9P7I9</accession>
<dbReference type="InterPro" id="IPR019734">
    <property type="entry name" value="TPR_rpt"/>
</dbReference>
<dbReference type="STRING" id="980251.GCA_001642875_02938"/>
<dbReference type="PANTHER" id="PTHR12558:SF13">
    <property type="entry name" value="CELL DIVISION CYCLE PROTEIN 27 HOMOLOG"/>
    <property type="match status" value="1"/>
</dbReference>
<dbReference type="RefSeq" id="WP_148618616.1">
    <property type="nucleotide sequence ID" value="NZ_CP042912.1"/>
</dbReference>
<dbReference type="AlphaFoldDB" id="A0A5B9P7I9"/>
<dbReference type="Proteomes" id="UP000322214">
    <property type="component" value="Chromosome"/>
</dbReference>
<sequence precursor="true">MSIALIIFILRCKRVLRTATVAMICGVIACSATMAQDGSIAEQDYQLAAGYYQKSDWSQSAASFEDFVSRYPDHRKSSEANFFLAESKIQLGNYADALIGFQTFIAQHPNHRLTPRATFRMGEAAFQLGKGKIALKSLELFIKKYPQHALVEYAMPYLGELRLGFNEPKLAQRAFSTALKMFPDSELADQNRYGLAQSYRMLGKKDTAARYWKFVATENDSDYAALAKLQLGILACENGRLDEAQPYLATAKSELAQEDPEHRLEANYWLGRVALEKGQFEEANSIFTNLESLPADENCGAGICYDAAVAAWKTDREDLAIEWLAKLRSTWPTNQLGARAMALEIELLRQRGLDAVVADYCKQFAERFPKDDLRFNVTEIAGRIHHKEKKFALGVKAFDKLLTEHSAAFDGDTTAPDQRARRTTWLYLKGLCHIGLGEFDTAIRELRLAEANMVNPDSQPQIELAIATSLMGQQLYYDASVEFESYLEKAEPEDRENVMSALSRLVVCYGNLNRWEDADEAINVLLEGDRETGLKAIQFVSDHAYEKKRFDVATRYYKTLAMPENESHFRNQGLAGLSWLMMETNSAEANEVFQRLVDEYPDSTFSSRAAIARAKFLEGQDDATTACELYRSVVARFSKTELAQIARLRLAWFNQQAGDVESLHKARAQIEVFLQVAEATPADSGQKSLTLVGEALYQLGWVNHDLGETEASMTAFSDLVATRPESKYWPDAAYRVASSMLEVGEFEHASEMVKKILAQQTVPPEVKIQTLYLQSKVAAESDRWDEVPDLMQKLIDSSNDETVIATAKYWKAEALYRYGDFDGAGLLFDEMQPNATLIGESLEPWLLLRLAQCHGKSQRWTNAAMLARDCLERFEGFSNAYEFRFLLGRAAEYDGMFDDARNHYLQVIESTDGAGTETAAISQWRIGETYFHQNKHKEAIAAYSKTNSDYSFSRWSSAALIQAGKCQEHLGNWQHAATLYAQLLERHPESEFVADAKERLGRVNRFAKLPNSETKTH</sequence>
<dbReference type="PANTHER" id="PTHR12558">
    <property type="entry name" value="CELL DIVISION CYCLE 16,23,27"/>
    <property type="match status" value="1"/>
</dbReference>
<keyword evidence="4" id="KW-1185">Reference proteome</keyword>
<reference evidence="3 4" key="1">
    <citation type="submission" date="2019-08" db="EMBL/GenBank/DDBJ databases">
        <title>Deep-cultivation of Planctomycetes and their phenomic and genomic characterization uncovers novel biology.</title>
        <authorList>
            <person name="Wiegand S."/>
            <person name="Jogler M."/>
            <person name="Boedeker C."/>
            <person name="Pinto D."/>
            <person name="Vollmers J."/>
            <person name="Rivas-Marin E."/>
            <person name="Kohn T."/>
            <person name="Peeters S.H."/>
            <person name="Heuer A."/>
            <person name="Rast P."/>
            <person name="Oberbeckmann S."/>
            <person name="Bunk B."/>
            <person name="Jeske O."/>
            <person name="Meyerdierks A."/>
            <person name="Storesund J.E."/>
            <person name="Kallscheuer N."/>
            <person name="Luecker S."/>
            <person name="Lage O.M."/>
            <person name="Pohl T."/>
            <person name="Merkel B.J."/>
            <person name="Hornburger P."/>
            <person name="Mueller R.-W."/>
            <person name="Bruemmer F."/>
            <person name="Labrenz M."/>
            <person name="Spormann A.M."/>
            <person name="Op den Camp H."/>
            <person name="Overmann J."/>
            <person name="Amann R."/>
            <person name="Jetten M.S.M."/>
            <person name="Mascher T."/>
            <person name="Medema M.H."/>
            <person name="Devos D.P."/>
            <person name="Kaster A.-K."/>
            <person name="Ovreas L."/>
            <person name="Rohde M."/>
            <person name="Galperin M.Y."/>
            <person name="Jogler C."/>
        </authorList>
    </citation>
    <scope>NUCLEOTIDE SEQUENCE [LARGE SCALE GENOMIC DNA]</scope>
    <source>
        <strain evidence="3 4">FC18</strain>
    </source>
</reference>
<gene>
    <name evidence="3" type="ORF">MFFC18_07630</name>
</gene>
<name>A0A5B9P7I9_9BACT</name>
<protein>
    <submittedName>
        <fullName evidence="3">Tol-pal system protein YbgF</fullName>
    </submittedName>
</protein>
<dbReference type="Pfam" id="PF13432">
    <property type="entry name" value="TPR_16"/>
    <property type="match status" value="3"/>
</dbReference>
<dbReference type="OrthoDB" id="9757961at2"/>
<evidence type="ECO:0000256" key="1">
    <source>
        <dbReference type="SAM" id="SignalP"/>
    </source>
</evidence>
<organism evidence="3 4">
    <name type="scientific">Mariniblastus fucicola</name>
    <dbReference type="NCBI Taxonomy" id="980251"/>
    <lineage>
        <taxon>Bacteria</taxon>
        <taxon>Pseudomonadati</taxon>
        <taxon>Planctomycetota</taxon>
        <taxon>Planctomycetia</taxon>
        <taxon>Pirellulales</taxon>
        <taxon>Pirellulaceae</taxon>
        <taxon>Mariniblastus</taxon>
    </lineage>
</organism>
<dbReference type="SUPFAM" id="SSF48452">
    <property type="entry name" value="TPR-like"/>
    <property type="match status" value="5"/>
</dbReference>
<dbReference type="Pfam" id="PF09976">
    <property type="entry name" value="TPR_21"/>
    <property type="match status" value="1"/>
</dbReference>
<dbReference type="SMART" id="SM00028">
    <property type="entry name" value="TPR"/>
    <property type="match status" value="11"/>
</dbReference>